<name>A0ACB9ZS44_CATRO</name>
<gene>
    <name evidence="1" type="ORF">M9H77_36544</name>
</gene>
<dbReference type="Proteomes" id="UP001060085">
    <property type="component" value="Linkage Group LG08"/>
</dbReference>
<sequence>MKPQILLKKTIQKTKIFLHKTIHNIKSFLFGGYQKLPKAPYVNNPFYNVSNSSQTMQELDDFYRSFSEQWQSNNHDVECNQGQSNATERSSFLEISQKEIGNEEKKKKNELEKTEGKREELIISTDTASGGNHSLGNLAQKMKQFEMLDIDDVDHILDIEEVLHYYSRLKCPVYLELVDKFFMDMYSEFITPQPSVSINSSLRRLGPLKL</sequence>
<accession>A0ACB9ZS44</accession>
<evidence type="ECO:0000313" key="1">
    <source>
        <dbReference type="EMBL" id="KAI5650539.1"/>
    </source>
</evidence>
<organism evidence="1 2">
    <name type="scientific">Catharanthus roseus</name>
    <name type="common">Madagascar periwinkle</name>
    <name type="synonym">Vinca rosea</name>
    <dbReference type="NCBI Taxonomy" id="4058"/>
    <lineage>
        <taxon>Eukaryota</taxon>
        <taxon>Viridiplantae</taxon>
        <taxon>Streptophyta</taxon>
        <taxon>Embryophyta</taxon>
        <taxon>Tracheophyta</taxon>
        <taxon>Spermatophyta</taxon>
        <taxon>Magnoliopsida</taxon>
        <taxon>eudicotyledons</taxon>
        <taxon>Gunneridae</taxon>
        <taxon>Pentapetalae</taxon>
        <taxon>asterids</taxon>
        <taxon>lamiids</taxon>
        <taxon>Gentianales</taxon>
        <taxon>Apocynaceae</taxon>
        <taxon>Rauvolfioideae</taxon>
        <taxon>Vinceae</taxon>
        <taxon>Catharanthinae</taxon>
        <taxon>Catharanthus</taxon>
    </lineage>
</organism>
<proteinExistence type="predicted"/>
<protein>
    <submittedName>
        <fullName evidence="1">Uncharacterized protein</fullName>
    </submittedName>
</protein>
<reference evidence="2" key="1">
    <citation type="journal article" date="2023" name="Nat. Plants">
        <title>Single-cell RNA sequencing provides a high-resolution roadmap for understanding the multicellular compartmentation of specialized metabolism.</title>
        <authorList>
            <person name="Sun S."/>
            <person name="Shen X."/>
            <person name="Li Y."/>
            <person name="Li Y."/>
            <person name="Wang S."/>
            <person name="Li R."/>
            <person name="Zhang H."/>
            <person name="Shen G."/>
            <person name="Guo B."/>
            <person name="Wei J."/>
            <person name="Xu J."/>
            <person name="St-Pierre B."/>
            <person name="Chen S."/>
            <person name="Sun C."/>
        </authorList>
    </citation>
    <scope>NUCLEOTIDE SEQUENCE [LARGE SCALE GENOMIC DNA]</scope>
</reference>
<keyword evidence="2" id="KW-1185">Reference proteome</keyword>
<evidence type="ECO:0000313" key="2">
    <source>
        <dbReference type="Proteomes" id="UP001060085"/>
    </source>
</evidence>
<comment type="caution">
    <text evidence="1">The sequence shown here is derived from an EMBL/GenBank/DDBJ whole genome shotgun (WGS) entry which is preliminary data.</text>
</comment>
<dbReference type="EMBL" id="CM044708">
    <property type="protein sequence ID" value="KAI5650539.1"/>
    <property type="molecule type" value="Genomic_DNA"/>
</dbReference>